<organism evidence="3 4">
    <name type="scientific">Ruminococcus albus</name>
    <dbReference type="NCBI Taxonomy" id="1264"/>
    <lineage>
        <taxon>Bacteria</taxon>
        <taxon>Bacillati</taxon>
        <taxon>Bacillota</taxon>
        <taxon>Clostridia</taxon>
        <taxon>Eubacteriales</taxon>
        <taxon>Oscillospiraceae</taxon>
        <taxon>Ruminococcus</taxon>
    </lineage>
</organism>
<gene>
    <name evidence="3" type="ORF">SAMN05216469_11928</name>
</gene>
<dbReference type="AlphaFoldDB" id="A0A1H7P8J5"/>
<feature type="domain" description="Nitroreductase" evidence="2">
    <location>
        <begin position="7"/>
        <end position="173"/>
    </location>
</feature>
<evidence type="ECO:0000313" key="3">
    <source>
        <dbReference type="EMBL" id="SEL31407.1"/>
    </source>
</evidence>
<reference evidence="3 4" key="1">
    <citation type="submission" date="2016-10" db="EMBL/GenBank/DDBJ databases">
        <authorList>
            <person name="de Groot N.N."/>
        </authorList>
    </citation>
    <scope>NUCLEOTIDE SEQUENCE [LARGE SCALE GENOMIC DNA]</scope>
    <source>
        <strain evidence="3 4">KH2T6</strain>
    </source>
</reference>
<keyword evidence="1" id="KW-0520">NAD</keyword>
<dbReference type="SUPFAM" id="SSF55469">
    <property type="entry name" value="FMN-dependent nitroreductase-like"/>
    <property type="match status" value="1"/>
</dbReference>
<sequence>MNTLETIHTRRSTRRFSDKPIEDEKLDAILNAGRFAPSGGNSQNCHFIVVRSKKVLAKLAELAQTAFAEMEITEGMYKSIAHSIRASKQGGYVFHYDPDCLIIVANQKDYGNNIADTACALENMMLAANELDLGSVWINQLRWLNEDETLLGYERELGLEENERVYGALAVGYADTENGLPERKPLERTGNKVTYITDESNA</sequence>
<name>A0A1H7P8J5_RUMAL</name>
<dbReference type="Pfam" id="PF00881">
    <property type="entry name" value="Nitroreductase"/>
    <property type="match status" value="1"/>
</dbReference>
<dbReference type="Proteomes" id="UP000186015">
    <property type="component" value="Unassembled WGS sequence"/>
</dbReference>
<proteinExistence type="predicted"/>
<evidence type="ECO:0000259" key="2">
    <source>
        <dbReference type="Pfam" id="PF00881"/>
    </source>
</evidence>
<evidence type="ECO:0000313" key="4">
    <source>
        <dbReference type="Proteomes" id="UP000186015"/>
    </source>
</evidence>
<dbReference type="InterPro" id="IPR029479">
    <property type="entry name" value="Nitroreductase"/>
</dbReference>
<dbReference type="GO" id="GO:0046256">
    <property type="term" value="P:2,4,6-trinitrotoluene catabolic process"/>
    <property type="evidence" value="ECO:0007669"/>
    <property type="project" value="TreeGrafter"/>
</dbReference>
<accession>A0A1H7P8J5</accession>
<dbReference type="RefSeq" id="WP_074835556.1">
    <property type="nucleotide sequence ID" value="NZ_FOAT01000019.1"/>
</dbReference>
<dbReference type="PANTHER" id="PTHR23026:SF125">
    <property type="entry name" value="OXYGEN-INSENSITIVE NAD(P)H NITROREDUCTASE"/>
    <property type="match status" value="1"/>
</dbReference>
<dbReference type="PANTHER" id="PTHR23026">
    <property type="entry name" value="NADPH NITROREDUCTASE"/>
    <property type="match status" value="1"/>
</dbReference>
<protein>
    <submittedName>
        <fullName evidence="3">Nitroreductase</fullName>
    </submittedName>
</protein>
<dbReference type="InterPro" id="IPR000415">
    <property type="entry name" value="Nitroreductase-like"/>
</dbReference>
<dbReference type="GO" id="GO:0005829">
    <property type="term" value="C:cytosol"/>
    <property type="evidence" value="ECO:0007669"/>
    <property type="project" value="TreeGrafter"/>
</dbReference>
<evidence type="ECO:0000256" key="1">
    <source>
        <dbReference type="ARBA" id="ARBA00023027"/>
    </source>
</evidence>
<dbReference type="InterPro" id="IPR050627">
    <property type="entry name" value="Nitroreductase/BluB"/>
</dbReference>
<dbReference type="Gene3D" id="3.40.109.10">
    <property type="entry name" value="NADH Oxidase"/>
    <property type="match status" value="1"/>
</dbReference>
<dbReference type="GO" id="GO:0046857">
    <property type="term" value="F:oxidoreductase activity, acting on other nitrogenous compounds as donors, with NAD or NADP as acceptor"/>
    <property type="evidence" value="ECO:0007669"/>
    <property type="project" value="TreeGrafter"/>
</dbReference>
<dbReference type="OrthoDB" id="9812105at2"/>
<dbReference type="CDD" id="cd02136">
    <property type="entry name" value="PnbA_NfnB-like"/>
    <property type="match status" value="1"/>
</dbReference>
<dbReference type="EMBL" id="FOAT01000019">
    <property type="protein sequence ID" value="SEL31407.1"/>
    <property type="molecule type" value="Genomic_DNA"/>
</dbReference>